<dbReference type="AlphaFoldDB" id="A0A9Y3S3L0"/>
<dbReference type="InterPro" id="IPR036322">
    <property type="entry name" value="WD40_repeat_dom_sf"/>
</dbReference>
<reference evidence="10" key="1">
    <citation type="submission" date="2025-08" db="UniProtKB">
        <authorList>
            <consortium name="RefSeq"/>
        </authorList>
    </citation>
    <scope>IDENTIFICATION</scope>
</reference>
<dbReference type="Pfam" id="PF07525">
    <property type="entry name" value="SOCS_box"/>
    <property type="match status" value="1"/>
</dbReference>
<dbReference type="PROSITE" id="PS50082">
    <property type="entry name" value="WD_REPEATS_2"/>
    <property type="match status" value="4"/>
</dbReference>
<dbReference type="CDD" id="cd00200">
    <property type="entry name" value="WD40"/>
    <property type="match status" value="1"/>
</dbReference>
<evidence type="ECO:0000256" key="5">
    <source>
        <dbReference type="ARBA" id="ARBA00040055"/>
    </source>
</evidence>
<dbReference type="GeneID" id="102196116"/>
<keyword evidence="4" id="KW-0833">Ubl conjugation pathway</keyword>
<feature type="repeat" description="WD" evidence="6">
    <location>
        <begin position="141"/>
        <end position="170"/>
    </location>
</feature>
<evidence type="ECO:0000259" key="8">
    <source>
        <dbReference type="PROSITE" id="PS50225"/>
    </source>
</evidence>
<evidence type="ECO:0000256" key="1">
    <source>
        <dbReference type="ARBA" id="ARBA00004906"/>
    </source>
</evidence>
<evidence type="ECO:0000256" key="2">
    <source>
        <dbReference type="ARBA" id="ARBA00022574"/>
    </source>
</evidence>
<dbReference type="InterPro" id="IPR001496">
    <property type="entry name" value="SOCS_box"/>
</dbReference>
<dbReference type="InterPro" id="IPR036036">
    <property type="entry name" value="SOCS_box-like_dom_sf"/>
</dbReference>
<dbReference type="InterPro" id="IPR051983">
    <property type="entry name" value="WSB_SOCS-box_domain"/>
</dbReference>
<dbReference type="InterPro" id="IPR001680">
    <property type="entry name" value="WD40_rpt"/>
</dbReference>
<feature type="repeat" description="WD" evidence="6">
    <location>
        <begin position="356"/>
        <end position="390"/>
    </location>
</feature>
<dbReference type="PROSITE" id="PS50225">
    <property type="entry name" value="SOCS"/>
    <property type="match status" value="1"/>
</dbReference>
<accession>A0A9Y3S3L0</accession>
<dbReference type="SMART" id="SM00253">
    <property type="entry name" value="SOCS"/>
    <property type="match status" value="1"/>
</dbReference>
<dbReference type="PROSITE" id="PS50294">
    <property type="entry name" value="WD_REPEATS_REGION"/>
    <property type="match status" value="2"/>
</dbReference>
<dbReference type="Proteomes" id="UP000695023">
    <property type="component" value="Unplaced"/>
</dbReference>
<keyword evidence="9" id="KW-1185">Reference proteome</keyword>
<evidence type="ECO:0000313" key="9">
    <source>
        <dbReference type="Proteomes" id="UP000695023"/>
    </source>
</evidence>
<sequence length="464" mass="51457">MASFPDSVNENDLGKAKFIGELLVPVAPFDQKSGREAWTVAFAPNGSYFAWSQGHRIVRLIPWTKCLNSFSVDHGEEDTNALSPRHLSRQSSNGGQVVPAADQPPEHTIDCGDIVWGLAFGSSVPEKHSRCVNIEWHRFKFGQDQLLLATGLNNGRIKIWDVYTGKLLLNLMDHTDVVRDLTFAPDGSLMLVSASRDKTLRVWDLKDDGNMVKVLRGHQNWVYCSSFSPDSSILCSVGAGKSERCADILSSWCKPWTHSAQCPKAWPGAAWHPDLQGHSVFLWNMDKFTLIRKLEGHHHDVVSCEFSPDGALLATASYDTRVIVWDHHKATILLELGHLFPPPSPIFAGGANDRWVRSVSFCPDGRHIASVTDDRLVRFWSIEERAPLAIASVSNGLCCAFSAQGSVLAAGTRDGSVHFWECPRSIASLQHMCRMALRRVMSTQQVEALAIPALLCDYLTYKVI</sequence>
<dbReference type="GO" id="GO:0000209">
    <property type="term" value="P:protein polyubiquitination"/>
    <property type="evidence" value="ECO:0007669"/>
    <property type="project" value="TreeGrafter"/>
</dbReference>
<dbReference type="PANTHER" id="PTHR15622:SF12">
    <property type="entry name" value="WD REPEAT AND SOCS BOX-CONTAINING PROTEIN 1"/>
    <property type="match status" value="1"/>
</dbReference>
<protein>
    <recommendedName>
        <fullName evidence="5">WD repeat and SOCS box-containing protein 1</fullName>
    </recommendedName>
</protein>
<keyword evidence="3" id="KW-0677">Repeat</keyword>
<feature type="region of interest" description="Disordered" evidence="7">
    <location>
        <begin position="79"/>
        <end position="99"/>
    </location>
</feature>
<evidence type="ECO:0000256" key="4">
    <source>
        <dbReference type="ARBA" id="ARBA00022786"/>
    </source>
</evidence>
<dbReference type="InterPro" id="IPR020472">
    <property type="entry name" value="WD40_PAC1"/>
</dbReference>
<dbReference type="CTD" id="26118"/>
<feature type="domain" description="SOCS box" evidence="8">
    <location>
        <begin position="423"/>
        <end position="464"/>
    </location>
</feature>
<feature type="repeat" description="WD" evidence="6">
    <location>
        <begin position="171"/>
        <end position="213"/>
    </location>
</feature>
<keyword evidence="2 6" id="KW-0853">WD repeat</keyword>
<feature type="repeat" description="WD" evidence="6">
    <location>
        <begin position="294"/>
        <end position="326"/>
    </location>
</feature>
<comment type="pathway">
    <text evidence="1">Protein modification; protein ubiquitination.</text>
</comment>
<dbReference type="RefSeq" id="XP_005749437.1">
    <property type="nucleotide sequence ID" value="XM_005749380.1"/>
</dbReference>
<evidence type="ECO:0000256" key="3">
    <source>
        <dbReference type="ARBA" id="ARBA00022737"/>
    </source>
</evidence>
<dbReference type="SUPFAM" id="SSF50978">
    <property type="entry name" value="WD40 repeat-like"/>
    <property type="match status" value="1"/>
</dbReference>
<evidence type="ECO:0000256" key="6">
    <source>
        <dbReference type="PROSITE-ProRule" id="PRU00221"/>
    </source>
</evidence>
<dbReference type="PANTHER" id="PTHR15622">
    <property type="entry name" value="WD40 REPEAT PROTEIN"/>
    <property type="match status" value="1"/>
</dbReference>
<dbReference type="PROSITE" id="PS00678">
    <property type="entry name" value="WD_REPEATS_1"/>
    <property type="match status" value="1"/>
</dbReference>
<dbReference type="SMART" id="SM00320">
    <property type="entry name" value="WD40"/>
    <property type="match status" value="6"/>
</dbReference>
<dbReference type="Gene3D" id="1.10.750.20">
    <property type="entry name" value="SOCS box"/>
    <property type="match status" value="1"/>
</dbReference>
<dbReference type="Pfam" id="PF00400">
    <property type="entry name" value="WD40"/>
    <property type="match status" value="5"/>
</dbReference>
<dbReference type="InterPro" id="IPR019775">
    <property type="entry name" value="WD40_repeat_CS"/>
</dbReference>
<dbReference type="GO" id="GO:0035556">
    <property type="term" value="P:intracellular signal transduction"/>
    <property type="evidence" value="ECO:0007669"/>
    <property type="project" value="InterPro"/>
</dbReference>
<dbReference type="PRINTS" id="PR00320">
    <property type="entry name" value="GPROTEINBRPT"/>
</dbReference>
<dbReference type="SMART" id="SM00969">
    <property type="entry name" value="SOCS_box"/>
    <property type="match status" value="1"/>
</dbReference>
<name>A0A9Y3S3L0_9CICH</name>
<dbReference type="InterPro" id="IPR015943">
    <property type="entry name" value="WD40/YVTN_repeat-like_dom_sf"/>
</dbReference>
<dbReference type="SUPFAM" id="SSF158235">
    <property type="entry name" value="SOCS box-like"/>
    <property type="match status" value="1"/>
</dbReference>
<proteinExistence type="predicted"/>
<evidence type="ECO:0000313" key="10">
    <source>
        <dbReference type="RefSeq" id="XP_005749437.1"/>
    </source>
</evidence>
<dbReference type="Gene3D" id="2.130.10.10">
    <property type="entry name" value="YVTN repeat-like/Quinoprotein amine dehydrogenase"/>
    <property type="match status" value="3"/>
</dbReference>
<gene>
    <name evidence="10" type="primary">wsb1</name>
</gene>
<evidence type="ECO:0000256" key="7">
    <source>
        <dbReference type="SAM" id="MobiDB-lite"/>
    </source>
</evidence>
<organism evidence="9 10">
    <name type="scientific">Pundamilia nyererei</name>
    <dbReference type="NCBI Taxonomy" id="303518"/>
    <lineage>
        <taxon>Eukaryota</taxon>
        <taxon>Metazoa</taxon>
        <taxon>Chordata</taxon>
        <taxon>Craniata</taxon>
        <taxon>Vertebrata</taxon>
        <taxon>Euteleostomi</taxon>
        <taxon>Actinopterygii</taxon>
        <taxon>Neopterygii</taxon>
        <taxon>Teleostei</taxon>
        <taxon>Neoteleostei</taxon>
        <taxon>Acanthomorphata</taxon>
        <taxon>Ovalentaria</taxon>
        <taxon>Cichlomorphae</taxon>
        <taxon>Cichliformes</taxon>
        <taxon>Cichlidae</taxon>
        <taxon>African cichlids</taxon>
        <taxon>Pseudocrenilabrinae</taxon>
        <taxon>Haplochromini</taxon>
        <taxon>Pundamilia</taxon>
    </lineage>
</organism>